<keyword evidence="3" id="KW-1185">Reference proteome</keyword>
<organism evidence="2 3">
    <name type="scientific">Gallaecimonas pentaromativorans</name>
    <dbReference type="NCBI Taxonomy" id="584787"/>
    <lineage>
        <taxon>Bacteria</taxon>
        <taxon>Pseudomonadati</taxon>
        <taxon>Pseudomonadota</taxon>
        <taxon>Gammaproteobacteria</taxon>
        <taxon>Enterobacterales</taxon>
        <taxon>Gallaecimonadaceae</taxon>
        <taxon>Gallaecimonas</taxon>
    </lineage>
</organism>
<dbReference type="Proteomes" id="UP000268033">
    <property type="component" value="Unassembled WGS sequence"/>
</dbReference>
<evidence type="ECO:0000313" key="3">
    <source>
        <dbReference type="Proteomes" id="UP000268033"/>
    </source>
</evidence>
<protein>
    <submittedName>
        <fullName evidence="2">Uncharacterized protein</fullName>
    </submittedName>
</protein>
<dbReference type="RefSeq" id="WP_170164031.1">
    <property type="nucleotide sequence ID" value="NZ_RJUL01000002.1"/>
</dbReference>
<feature type="transmembrane region" description="Helical" evidence="1">
    <location>
        <begin position="30"/>
        <end position="50"/>
    </location>
</feature>
<name>A0A3N1PT95_9GAMM</name>
<keyword evidence="1" id="KW-0812">Transmembrane</keyword>
<dbReference type="EMBL" id="RJUL01000002">
    <property type="protein sequence ID" value="ROQ30007.1"/>
    <property type="molecule type" value="Genomic_DNA"/>
</dbReference>
<gene>
    <name evidence="2" type="ORF">EDC28_102386</name>
</gene>
<comment type="caution">
    <text evidence="2">The sequence shown here is derived from an EMBL/GenBank/DDBJ whole genome shotgun (WGS) entry which is preliminary data.</text>
</comment>
<sequence>MDAFWVSFGIFCFGIAMLGFGFNDRAQNSGVLMMWIGTLAILGLICYRIFVAIV</sequence>
<proteinExistence type="predicted"/>
<dbReference type="AlphaFoldDB" id="A0A3N1PT95"/>
<feature type="transmembrane region" description="Helical" evidence="1">
    <location>
        <begin position="6"/>
        <end position="23"/>
    </location>
</feature>
<evidence type="ECO:0000256" key="1">
    <source>
        <dbReference type="SAM" id="Phobius"/>
    </source>
</evidence>
<evidence type="ECO:0000313" key="2">
    <source>
        <dbReference type="EMBL" id="ROQ30007.1"/>
    </source>
</evidence>
<keyword evidence="1" id="KW-1133">Transmembrane helix</keyword>
<reference evidence="2 3" key="1">
    <citation type="submission" date="2018-11" db="EMBL/GenBank/DDBJ databases">
        <title>Genomic Encyclopedia of Type Strains, Phase IV (KMG-IV): sequencing the most valuable type-strain genomes for metagenomic binning, comparative biology and taxonomic classification.</title>
        <authorList>
            <person name="Goeker M."/>
        </authorList>
    </citation>
    <scope>NUCLEOTIDE SEQUENCE [LARGE SCALE GENOMIC DNA]</scope>
    <source>
        <strain evidence="2 3">DSM 21945</strain>
    </source>
</reference>
<accession>A0A3N1PT95</accession>
<keyword evidence="1" id="KW-0472">Membrane</keyword>